<dbReference type="InterPro" id="IPR013546">
    <property type="entry name" value="PII_UdlTrfase/GS_AdlTrfase"/>
</dbReference>
<keyword evidence="2 9" id="KW-0548">Nucleotidyltransferase</keyword>
<evidence type="ECO:0000256" key="1">
    <source>
        <dbReference type="ARBA" id="ARBA00022679"/>
    </source>
</evidence>
<name>A0A2Z3RWX8_9MICO</name>
<evidence type="ECO:0000313" key="10">
    <source>
        <dbReference type="Proteomes" id="UP000246894"/>
    </source>
</evidence>
<protein>
    <submittedName>
        <fullName evidence="9">Glutamate-ammonia-ligase adenylyltransferase</fullName>
        <ecNumber evidence="9">2.7.7.42</ecNumber>
    </submittedName>
</protein>
<gene>
    <name evidence="9" type="ORF">AURMO_00739</name>
</gene>
<accession>A0A2Z3RWX8</accession>
<feature type="domain" description="PII-uridylyltransferase/Glutamine-synthetase adenylyltransferase" evidence="8">
    <location>
        <begin position="347"/>
        <end position="487"/>
    </location>
</feature>
<feature type="domain" description="Glutamate-ammonia ligase adenylyltransferase repeated" evidence="7">
    <location>
        <begin position="592"/>
        <end position="819"/>
    </location>
</feature>
<dbReference type="InterPro" id="IPR023057">
    <property type="entry name" value="GlnE"/>
</dbReference>
<dbReference type="SUPFAM" id="SSF81301">
    <property type="entry name" value="Nucleotidyltransferase"/>
    <property type="match status" value="2"/>
</dbReference>
<evidence type="ECO:0000256" key="4">
    <source>
        <dbReference type="ARBA" id="ARBA00022840"/>
    </source>
</evidence>
<dbReference type="AlphaFoldDB" id="A0A2Z3RWX8"/>
<dbReference type="GO" id="GO:0008882">
    <property type="term" value="F:[glutamate-ammonia-ligase] adenylyltransferase activity"/>
    <property type="evidence" value="ECO:0007669"/>
    <property type="project" value="UniProtKB-EC"/>
</dbReference>
<dbReference type="GO" id="GO:0005829">
    <property type="term" value="C:cytosol"/>
    <property type="evidence" value="ECO:0007669"/>
    <property type="project" value="TreeGrafter"/>
</dbReference>
<evidence type="ECO:0000256" key="6">
    <source>
        <dbReference type="ARBA" id="ARBA00023268"/>
    </source>
</evidence>
<evidence type="ECO:0000313" key="9">
    <source>
        <dbReference type="EMBL" id="AWR21347.1"/>
    </source>
</evidence>
<dbReference type="SUPFAM" id="SSF81593">
    <property type="entry name" value="Nucleotidyltransferase substrate binding subunit/domain"/>
    <property type="match status" value="2"/>
</dbReference>
<keyword evidence="10" id="KW-1185">Reference proteome</keyword>
<dbReference type="Gene3D" id="3.30.460.10">
    <property type="entry name" value="Beta Polymerase, domain 2"/>
    <property type="match status" value="2"/>
</dbReference>
<evidence type="ECO:0000259" key="7">
    <source>
        <dbReference type="Pfam" id="PF03710"/>
    </source>
</evidence>
<dbReference type="InterPro" id="IPR005190">
    <property type="entry name" value="GlnE_rpt_dom"/>
</dbReference>
<keyword evidence="9" id="KW-0436">Ligase</keyword>
<proteinExistence type="predicted"/>
<dbReference type="GO" id="GO:0016874">
    <property type="term" value="F:ligase activity"/>
    <property type="evidence" value="ECO:0007669"/>
    <property type="project" value="UniProtKB-KW"/>
</dbReference>
<feature type="domain" description="Glutamate-ammonia ligase adenylyltransferase repeated" evidence="7">
    <location>
        <begin position="78"/>
        <end position="324"/>
    </location>
</feature>
<dbReference type="PANTHER" id="PTHR30621">
    <property type="entry name" value="GLUTAMINE SYNTHETASE ADENYLYLTRANSFERASE"/>
    <property type="match status" value="1"/>
</dbReference>
<dbReference type="EC" id="2.7.7.42" evidence="9"/>
<sequence>MALSRTQLAKAGFTDLSEALVQLEKVCELTGGDAELILRSIHNSADPDRAISWLLRLSQSDTALKAVKKLLGDEGATTRLLSILGGSKGLAEFIERHPHTLAFFHDEPGLPGDQEKMRATLLKSVGAAKGFAKSGGDAARDALRIHYRELLLKIAIWDLGHEDPLHQIEWVTGSLSDIAGGALEAGLAIARTEVAENFSTDDVALVDLAIIGMGKCGARELNYLSDVDVIYVGASLDEEKLPTDKALTIATRLAQHTARAIFEVSKEPGLWEVDANLRPEGKDGALVRTLDSHLAYYDRWAKDWEFQALLKARPLAGSKELGEQYVASVAPKVWSSASRSNFVEQVQRMRERVTENIPGDDVEYQIKLGPGGLRDIEFTVQLLQLVHGLVDDSVHTKGTLESLTRLSEAGYVGRDEAQSFADNYRFLRLLEHRMQLRDLSRTHLMPRDEEGQRVLARATGLWHTAEEVVSQWQQTKLDVRELHERLFYRPLLAAVAKLPEETHQLTNDQAEARLAAIGFRDPQGSLKHIAALTNGVSRRAAIQRALLPVMLQWLSEGANPDHGLLTFRLLSEQLGESHWFLRMLRDSAGAAKRLTQVLSGSRYVSDLMELIPESAAWFDGDEELAPTPQEVLEAEVLAILARHHEDDDAARKAVRSMRRREVLRLAIGGILGVVTIDQISQGLSDVTTAALNGYLGIALREAEHNPEFAVIAMGRYGGQELGFDSDADVIYVYRPTAECSGEQAQKRAERIVLRIKELVEDPRLPFDIDTDLRPEGKNGAIARSLDSYAAYYARWSLMWEAQALLRARAVLGPEKLQKDMMTLIDRVRYPEGISVEDVREIRRIKARVEAERLPQGADPARHVKLGRGSLSDVEWTVQLLQLQYAHKYPSLHTTSSVKALRAAVEAGLIAEVDAQKLIDAWIFASRVRSGITIWADKATDVLPQDTRDLEGIARLLNYPPGSASRLEEDYLSITRRARQVVERVFFDF</sequence>
<dbReference type="EMBL" id="CP023994">
    <property type="protein sequence ID" value="AWR21347.1"/>
    <property type="molecule type" value="Genomic_DNA"/>
</dbReference>
<dbReference type="GO" id="GO:0000820">
    <property type="term" value="P:regulation of glutamine family amino acid metabolic process"/>
    <property type="evidence" value="ECO:0007669"/>
    <property type="project" value="TreeGrafter"/>
</dbReference>
<dbReference type="RefSeq" id="WP_110233199.1">
    <property type="nucleotide sequence ID" value="NZ_CP023994.1"/>
</dbReference>
<keyword evidence="1 9" id="KW-0808">Transferase</keyword>
<keyword evidence="6" id="KW-0511">Multifunctional enzyme</keyword>
<evidence type="ECO:0000256" key="2">
    <source>
        <dbReference type="ARBA" id="ARBA00022695"/>
    </source>
</evidence>
<dbReference type="KEGG" id="aum:AURMO_00739"/>
<dbReference type="CDD" id="cd05401">
    <property type="entry name" value="NT_GlnE_GlnD_like"/>
    <property type="match status" value="2"/>
</dbReference>
<dbReference type="InterPro" id="IPR043519">
    <property type="entry name" value="NT_sf"/>
</dbReference>
<dbReference type="PANTHER" id="PTHR30621:SF0">
    <property type="entry name" value="BIFUNCTIONAL GLUTAMINE SYNTHETASE ADENYLYLTRANSFERASE_ADENYLYL-REMOVING ENZYME"/>
    <property type="match status" value="1"/>
</dbReference>
<keyword evidence="4" id="KW-0067">ATP-binding</keyword>
<dbReference type="Gene3D" id="1.20.120.330">
    <property type="entry name" value="Nucleotidyltransferases domain 2"/>
    <property type="match status" value="2"/>
</dbReference>
<dbReference type="Pfam" id="PF03710">
    <property type="entry name" value="GlnE"/>
    <property type="match status" value="2"/>
</dbReference>
<dbReference type="OrthoDB" id="9759366at2"/>
<feature type="domain" description="PII-uridylyltransferase/Glutamine-synthetase adenylyltransferase" evidence="8">
    <location>
        <begin position="847"/>
        <end position="984"/>
    </location>
</feature>
<evidence type="ECO:0000259" key="8">
    <source>
        <dbReference type="Pfam" id="PF08335"/>
    </source>
</evidence>
<keyword evidence="5" id="KW-0460">Magnesium</keyword>
<organism evidence="9 10">
    <name type="scientific">Aurantimicrobium photophilum</name>
    <dbReference type="NCBI Taxonomy" id="1987356"/>
    <lineage>
        <taxon>Bacteria</taxon>
        <taxon>Bacillati</taxon>
        <taxon>Actinomycetota</taxon>
        <taxon>Actinomycetes</taxon>
        <taxon>Micrococcales</taxon>
        <taxon>Microbacteriaceae</taxon>
        <taxon>Aurantimicrobium</taxon>
    </lineage>
</organism>
<keyword evidence="3" id="KW-0547">Nucleotide-binding</keyword>
<dbReference type="Proteomes" id="UP000246894">
    <property type="component" value="Chromosome"/>
</dbReference>
<dbReference type="Pfam" id="PF08335">
    <property type="entry name" value="GlnD_UR_UTase"/>
    <property type="match status" value="2"/>
</dbReference>
<dbReference type="NCBIfam" id="NF010707">
    <property type="entry name" value="PRK14109.1"/>
    <property type="match status" value="1"/>
</dbReference>
<evidence type="ECO:0000256" key="5">
    <source>
        <dbReference type="ARBA" id="ARBA00022842"/>
    </source>
</evidence>
<dbReference type="GO" id="GO:0005524">
    <property type="term" value="F:ATP binding"/>
    <property type="evidence" value="ECO:0007669"/>
    <property type="project" value="UniProtKB-KW"/>
</dbReference>
<reference evidence="9 10" key="1">
    <citation type="submission" date="2017-10" db="EMBL/GenBank/DDBJ databases">
        <title>Genome of an Actinobacterium that displays light-enhanced growth.</title>
        <authorList>
            <person name="Maresca J.A."/>
            <person name="Hempel P."/>
            <person name="Shevchenko O."/>
            <person name="Miller K.J."/>
            <person name="Hahn M.W."/>
        </authorList>
    </citation>
    <scope>NUCLEOTIDE SEQUENCE [LARGE SCALE GENOMIC DNA]</scope>
    <source>
        <strain evidence="9 10">MWH-Mo1</strain>
    </source>
</reference>
<evidence type="ECO:0000256" key="3">
    <source>
        <dbReference type="ARBA" id="ARBA00022741"/>
    </source>
</evidence>